<dbReference type="OMA" id="CGYFNPS"/>
<evidence type="ECO:0000259" key="3">
    <source>
        <dbReference type="Pfam" id="PF10058"/>
    </source>
</evidence>
<dbReference type="InterPro" id="IPR040115">
    <property type="entry name" value="Lnp"/>
</dbReference>
<dbReference type="STRING" id="645134.A0A0L0HP64"/>
<protein>
    <recommendedName>
        <fullName evidence="1">Endoplasmic reticulum junction formation protein lunapark</fullName>
    </recommendedName>
</protein>
<feature type="transmembrane region" description="Helical" evidence="1">
    <location>
        <begin position="48"/>
        <end position="66"/>
    </location>
</feature>
<evidence type="ECO:0000256" key="2">
    <source>
        <dbReference type="SAM" id="MobiDB-lite"/>
    </source>
</evidence>
<keyword evidence="1" id="KW-0862">Zinc</keyword>
<keyword evidence="1" id="KW-1133">Transmembrane helix</keyword>
<dbReference type="EMBL" id="KQ257453">
    <property type="protein sequence ID" value="KND02579.1"/>
    <property type="molecule type" value="Genomic_DNA"/>
</dbReference>
<dbReference type="GeneID" id="27686584"/>
<evidence type="ECO:0000313" key="4">
    <source>
        <dbReference type="EMBL" id="KND02579.1"/>
    </source>
</evidence>
<evidence type="ECO:0000313" key="5">
    <source>
        <dbReference type="Proteomes" id="UP000053201"/>
    </source>
</evidence>
<name>A0A0L0HP64_SPIPD</name>
<dbReference type="GO" id="GO:0098826">
    <property type="term" value="C:endoplasmic reticulum tubular network membrane"/>
    <property type="evidence" value="ECO:0007669"/>
    <property type="project" value="UniProtKB-UniRule"/>
</dbReference>
<keyword evidence="1" id="KW-0863">Zinc-finger</keyword>
<dbReference type="InParanoid" id="A0A0L0HP64"/>
<dbReference type="RefSeq" id="XP_016610618.1">
    <property type="nucleotide sequence ID" value="XM_016751321.1"/>
</dbReference>
<keyword evidence="1" id="KW-0472">Membrane</keyword>
<dbReference type="PANTHER" id="PTHR22166:SF12">
    <property type="entry name" value="ENDOPLASMIC RETICULUM JUNCTION FORMATION PROTEIN LUNAPARK"/>
    <property type="match status" value="1"/>
</dbReference>
<keyword evidence="1" id="KW-0479">Metal-binding</keyword>
<evidence type="ECO:0000256" key="1">
    <source>
        <dbReference type="RuleBase" id="RU367073"/>
    </source>
</evidence>
<dbReference type="OrthoDB" id="1725934at2759"/>
<dbReference type="FunCoup" id="A0A0L0HP64">
    <property type="interactions" value="67"/>
</dbReference>
<keyword evidence="5" id="KW-1185">Reference proteome</keyword>
<comment type="subcellular location">
    <subcellularLocation>
        <location evidence="1">Endoplasmic reticulum membrane</location>
        <topology evidence="1">Multi-pass membrane protein</topology>
    </subcellularLocation>
</comment>
<sequence>MVGLLSWLKRKDDSDWEKALAVLDERIRHAEIRLSELHMRERKLKFAWLYYSIPVYVFVLVAYFTYLKPRGDPWDIWLWKTGFVVLGAPCIYIVHRLIRYWYSTKEKHELEYLENLKAKQKEKIEDLKKKTAYYKTKGLIERYDTPTKERMRNKPQPGTPMQTPNAAQVLTKPSTLSQRLEPSSTPQMVASMNTPVTPFPVDRPSPLSPTPDINMMIPARGAHTPSPKGWFDKVIDIMIGESEGPASKYALICEECFTHNGLVPPDAYATARFRCMKCDHLNAPKSYEHLGFGDSRRSQDMDSPTASLLKRHRASVPDELLFAKSAYGQELRRRSNLQSSEESETQQVAERGPTPPLESQDSADTGMVGSIEDLHEPQETEKEE</sequence>
<dbReference type="VEuPathDB" id="FungiDB:SPPG_03037"/>
<proteinExistence type="inferred from homology"/>
<keyword evidence="1" id="KW-0256">Endoplasmic reticulum</keyword>
<dbReference type="Pfam" id="PF10058">
    <property type="entry name" value="Zn_ribbon_10"/>
    <property type="match status" value="1"/>
</dbReference>
<gene>
    <name evidence="4" type="ORF">SPPG_03037</name>
</gene>
<organism evidence="4 5">
    <name type="scientific">Spizellomyces punctatus (strain DAOM BR117)</name>
    <dbReference type="NCBI Taxonomy" id="645134"/>
    <lineage>
        <taxon>Eukaryota</taxon>
        <taxon>Fungi</taxon>
        <taxon>Fungi incertae sedis</taxon>
        <taxon>Chytridiomycota</taxon>
        <taxon>Chytridiomycota incertae sedis</taxon>
        <taxon>Chytridiomycetes</taxon>
        <taxon>Spizellomycetales</taxon>
        <taxon>Spizellomycetaceae</taxon>
        <taxon>Spizellomyces</taxon>
    </lineage>
</organism>
<feature type="compositionally biased region" description="Polar residues" evidence="2">
    <location>
        <begin position="336"/>
        <end position="348"/>
    </location>
</feature>
<comment type="domain">
    <text evidence="1">The C4-type zinc finger motif is necessary both for its ER three-way tubular junction localization and formation.</text>
</comment>
<dbReference type="GO" id="GO:0008270">
    <property type="term" value="F:zinc ion binding"/>
    <property type="evidence" value="ECO:0007669"/>
    <property type="project" value="UniProtKB-KW"/>
</dbReference>
<feature type="region of interest" description="Disordered" evidence="2">
    <location>
        <begin position="331"/>
        <end position="384"/>
    </location>
</feature>
<reference evidence="4 5" key="1">
    <citation type="submission" date="2009-08" db="EMBL/GenBank/DDBJ databases">
        <title>The Genome Sequence of Spizellomyces punctatus strain DAOM BR117.</title>
        <authorList>
            <consortium name="The Broad Institute Genome Sequencing Platform"/>
            <person name="Russ C."/>
            <person name="Cuomo C."/>
            <person name="Shea T."/>
            <person name="Young S.K."/>
            <person name="Zeng Q."/>
            <person name="Koehrsen M."/>
            <person name="Haas B."/>
            <person name="Borodovsky M."/>
            <person name="Guigo R."/>
            <person name="Alvarado L."/>
            <person name="Berlin A."/>
            <person name="Bochicchio J."/>
            <person name="Borenstein D."/>
            <person name="Chapman S."/>
            <person name="Chen Z."/>
            <person name="Engels R."/>
            <person name="Freedman E."/>
            <person name="Gellesch M."/>
            <person name="Goldberg J."/>
            <person name="Griggs A."/>
            <person name="Gujja S."/>
            <person name="Heiman D."/>
            <person name="Hepburn T."/>
            <person name="Howarth C."/>
            <person name="Jen D."/>
            <person name="Larson L."/>
            <person name="Lewis B."/>
            <person name="Mehta T."/>
            <person name="Park D."/>
            <person name="Pearson M."/>
            <person name="Roberts A."/>
            <person name="Saif S."/>
            <person name="Shenoy N."/>
            <person name="Sisk P."/>
            <person name="Stolte C."/>
            <person name="Sykes S."/>
            <person name="Thomson T."/>
            <person name="Walk T."/>
            <person name="White J."/>
            <person name="Yandava C."/>
            <person name="Burger G."/>
            <person name="Gray M.W."/>
            <person name="Holland P.W.H."/>
            <person name="King N."/>
            <person name="Lang F.B.F."/>
            <person name="Roger A.J."/>
            <person name="Ruiz-Trillo I."/>
            <person name="Lander E."/>
            <person name="Nusbaum C."/>
        </authorList>
    </citation>
    <scope>NUCLEOTIDE SEQUENCE [LARGE SCALE GENOMIC DNA]</scope>
    <source>
        <strain evidence="4 5">DAOM BR117</strain>
    </source>
</reference>
<feature type="domain" description="Lunapark zinc ribbon" evidence="3">
    <location>
        <begin position="230"/>
        <end position="282"/>
    </location>
</feature>
<feature type="compositionally biased region" description="Polar residues" evidence="2">
    <location>
        <begin position="175"/>
        <end position="196"/>
    </location>
</feature>
<feature type="transmembrane region" description="Helical" evidence="1">
    <location>
        <begin position="78"/>
        <end position="98"/>
    </location>
</feature>
<dbReference type="AlphaFoldDB" id="A0A0L0HP64"/>
<accession>A0A0L0HP64</accession>
<comment type="similarity">
    <text evidence="1">Belongs to the lunapark family.</text>
</comment>
<dbReference type="eggNOG" id="KOG2846">
    <property type="taxonomic scope" value="Eukaryota"/>
</dbReference>
<dbReference type="PANTHER" id="PTHR22166">
    <property type="entry name" value="ENDOPLASMIC RETICULUM JUNCTION FORMATION PROTEIN LUNAPARK"/>
    <property type="match status" value="1"/>
</dbReference>
<feature type="compositionally biased region" description="Basic and acidic residues" evidence="2">
    <location>
        <begin position="372"/>
        <end position="384"/>
    </location>
</feature>
<keyword evidence="1" id="KW-0812">Transmembrane</keyword>
<dbReference type="InterPro" id="IPR019273">
    <property type="entry name" value="Lunapark_Znf"/>
</dbReference>
<dbReference type="GO" id="GO:0071788">
    <property type="term" value="P:endoplasmic reticulum tubular network maintenance"/>
    <property type="evidence" value="ECO:0007669"/>
    <property type="project" value="UniProtKB-UniRule"/>
</dbReference>
<dbReference type="Proteomes" id="UP000053201">
    <property type="component" value="Unassembled WGS sequence"/>
</dbReference>
<dbReference type="GO" id="GO:1903373">
    <property type="term" value="P:positive regulation of endoplasmic reticulum tubular network organization"/>
    <property type="evidence" value="ECO:0007669"/>
    <property type="project" value="UniProtKB-UniRule"/>
</dbReference>
<feature type="region of interest" description="Disordered" evidence="2">
    <location>
        <begin position="175"/>
        <end position="203"/>
    </location>
</feature>
<comment type="function">
    <text evidence="1">Plays a role in determining ER morphology.</text>
</comment>